<organism evidence="2 3">
    <name type="scientific">Chryseobacterium indologenes</name>
    <name type="common">Flavobacterium indologenes</name>
    <dbReference type="NCBI Taxonomy" id="253"/>
    <lineage>
        <taxon>Bacteria</taxon>
        <taxon>Pseudomonadati</taxon>
        <taxon>Bacteroidota</taxon>
        <taxon>Flavobacteriia</taxon>
        <taxon>Flavobacteriales</taxon>
        <taxon>Weeksellaceae</taxon>
        <taxon>Chryseobacterium group</taxon>
        <taxon>Chryseobacterium</taxon>
    </lineage>
</organism>
<evidence type="ECO:0000313" key="2">
    <source>
        <dbReference type="EMBL" id="AZB17185.1"/>
    </source>
</evidence>
<keyword evidence="2" id="KW-0121">Carboxypeptidase</keyword>
<keyword evidence="2" id="KW-0378">Hydrolase</keyword>
<gene>
    <name evidence="2" type="ORF">EG352_05075</name>
</gene>
<dbReference type="RefSeq" id="WP_123861320.1">
    <property type="nucleotide sequence ID" value="NZ_CP033930.1"/>
</dbReference>
<dbReference type="SUPFAM" id="SSF49464">
    <property type="entry name" value="Carboxypeptidase regulatory domain-like"/>
    <property type="match status" value="1"/>
</dbReference>
<dbReference type="InterPro" id="IPR008969">
    <property type="entry name" value="CarboxyPept-like_regulatory"/>
</dbReference>
<dbReference type="EMBL" id="CP033930">
    <property type="protein sequence ID" value="AZB17185.1"/>
    <property type="molecule type" value="Genomic_DNA"/>
</dbReference>
<dbReference type="AlphaFoldDB" id="A0AAD1DTW5"/>
<dbReference type="Proteomes" id="UP000269015">
    <property type="component" value="Chromosome"/>
</dbReference>
<protein>
    <submittedName>
        <fullName evidence="2">Carboxypeptidase regulatory-like domain-containing protein</fullName>
    </submittedName>
</protein>
<reference evidence="2 3" key="1">
    <citation type="submission" date="2018-11" db="EMBL/GenBank/DDBJ databases">
        <title>Proposal to divide the Flavobacteriaceae and reorganize its genera based on Amino Acid Identity values calculated from whole genome sequences.</title>
        <authorList>
            <person name="Nicholson A.C."/>
            <person name="Gulvik C.A."/>
            <person name="Whitney A.M."/>
            <person name="Humrighouse B.W."/>
            <person name="Bell M."/>
            <person name="Holmes B."/>
            <person name="Steigerwalt A.G."/>
            <person name="Villarma A."/>
            <person name="Sheth M."/>
            <person name="Batra D."/>
            <person name="Pryor J."/>
            <person name="Bernardet J.-F."/>
            <person name="Hugo C."/>
            <person name="Kampfer P."/>
            <person name="Newman J."/>
            <person name="McQuiston J.R."/>
        </authorList>
    </citation>
    <scope>NUCLEOTIDE SEQUENCE [LARGE SCALE GENOMIC DNA]</scope>
    <source>
        <strain evidence="2 3">H5559</strain>
    </source>
</reference>
<feature type="signal peptide" evidence="1">
    <location>
        <begin position="1"/>
        <end position="20"/>
    </location>
</feature>
<sequence>MLKHSYLLFLFFLNFFSAQKLLVVDAENNKPISNARVLLQHQIVYTNEDGYVAVEPGSANFEISASGFQKVKIREFHSPVQLKRVYKNIDEVKMVKVDLEKLLQDVHNNYKRRYYNEPSLYDVLYKEKRSDNNQLHLLVIAEAKLWNRTNFYDRNKSFDKNLQMQLNNVKYFKNLKSDSIFTQKIKRFSDEYMGNYFFNFELSRTLAHVKNKGSESSAWMFFKEGDEQFITFKIKSGLGIDLAGEMKYHATDKVITYFEIHYLQDQYPMVKRRTGEGEEFDYQMGNAILVFDFYKNGGVYVPAMSSLEGNKYVAYYKGVKHERKISRELIYTTFKRSDTKGLNPKVDFTKDIWDNVSVSENKNNTVLLSVEEQAFISRPSPDFRPK</sequence>
<proteinExistence type="predicted"/>
<evidence type="ECO:0000313" key="3">
    <source>
        <dbReference type="Proteomes" id="UP000269015"/>
    </source>
</evidence>
<accession>A0AAD1DTW5</accession>
<keyword evidence="1" id="KW-0732">Signal</keyword>
<keyword evidence="2" id="KW-0645">Protease</keyword>
<name>A0AAD1DTW5_CHRID</name>
<evidence type="ECO:0000256" key="1">
    <source>
        <dbReference type="SAM" id="SignalP"/>
    </source>
</evidence>
<dbReference type="GO" id="GO:0004180">
    <property type="term" value="F:carboxypeptidase activity"/>
    <property type="evidence" value="ECO:0007669"/>
    <property type="project" value="UniProtKB-KW"/>
</dbReference>
<feature type="chain" id="PRO_5042134982" evidence="1">
    <location>
        <begin position="21"/>
        <end position="386"/>
    </location>
</feature>